<accession>A0A7R8CVR7</accession>
<reference evidence="1" key="1">
    <citation type="submission" date="2021-02" db="EMBL/GenBank/DDBJ databases">
        <authorList>
            <person name="Bekaert M."/>
        </authorList>
    </citation>
    <scope>NUCLEOTIDE SEQUENCE</scope>
    <source>
        <strain evidence="1">IoA-00</strain>
    </source>
</reference>
<evidence type="ECO:0000313" key="2">
    <source>
        <dbReference type="Proteomes" id="UP000675881"/>
    </source>
</evidence>
<name>A0A7R8CVR7_LEPSM</name>
<protein>
    <submittedName>
        <fullName evidence="1">(salmon louse) hypothetical protein</fullName>
    </submittedName>
</protein>
<dbReference type="AlphaFoldDB" id="A0A7R8CVR7"/>
<evidence type="ECO:0000313" key="1">
    <source>
        <dbReference type="EMBL" id="CAF2945884.1"/>
    </source>
</evidence>
<gene>
    <name evidence="1" type="ORF">LSAA_10556</name>
</gene>
<dbReference type="Proteomes" id="UP000675881">
    <property type="component" value="Chromosome 5"/>
</dbReference>
<proteinExistence type="predicted"/>
<keyword evidence="2" id="KW-1185">Reference proteome</keyword>
<organism evidence="1 2">
    <name type="scientific">Lepeophtheirus salmonis</name>
    <name type="common">Salmon louse</name>
    <name type="synonym">Caligus salmonis</name>
    <dbReference type="NCBI Taxonomy" id="72036"/>
    <lineage>
        <taxon>Eukaryota</taxon>
        <taxon>Metazoa</taxon>
        <taxon>Ecdysozoa</taxon>
        <taxon>Arthropoda</taxon>
        <taxon>Crustacea</taxon>
        <taxon>Multicrustacea</taxon>
        <taxon>Hexanauplia</taxon>
        <taxon>Copepoda</taxon>
        <taxon>Siphonostomatoida</taxon>
        <taxon>Caligidae</taxon>
        <taxon>Lepeophtheirus</taxon>
    </lineage>
</organism>
<sequence length="123" mass="13671">MPLAILKKEVGELLKLGVLQMPSSSCSLNSKLQELAHFFLQNSQFGSTKSPSASKNREARSNVTIECFTPSAKQVCGNPRRRRARELLPELVLKFDFVELKARRSFEEGTTLANQISTSSLSI</sequence>
<dbReference type="EMBL" id="HG994584">
    <property type="protein sequence ID" value="CAF2945884.1"/>
    <property type="molecule type" value="Genomic_DNA"/>
</dbReference>